<sequence length="412" mass="48062">MKNNIKVFIYTILLGCSITYAQMQDYSYKSKLTGVKDVWHSIALPDEVFSKVSPDLSDVRVFGITSKNDTIEAPYILRLKNEKVSRERIPFTILNTTYNDKGSYITMEVPTKRSINQITLNFKKSNFDWLVTLEGSQDRKEWFTITEDYRILSIKNELTNYKFTTLQFPKAQYKYFRILVKSNQKPILQSSEVIKYEKKEASYRNYEITNFNIQNPKDTKQTIIDVKLQKKVPVSYIYVEVQDTFDYYRPISIRYVTDSIQNPKGEWIFRYRELNRGILNSIESNGFVNKSTIAQKLRIVVDNHDNQPLKISKVKVKGYQHELVTRFTDSAAYYLVYGNNKVEKPFYDLNYVTTKLPEGITTISPGVAQTINYEESSGVEPLFTNKIWLWAIMLIVILLLGGFTLSMIKKSK</sequence>
<dbReference type="SUPFAM" id="SSF49785">
    <property type="entry name" value="Galactose-binding domain-like"/>
    <property type="match status" value="1"/>
</dbReference>
<dbReference type="InterPro" id="IPR025060">
    <property type="entry name" value="DUF3999"/>
</dbReference>
<dbReference type="RefSeq" id="WP_109438052.1">
    <property type="nucleotide sequence ID" value="NZ_CANLVC010000013.1"/>
</dbReference>
<evidence type="ECO:0000256" key="1">
    <source>
        <dbReference type="SAM" id="Phobius"/>
    </source>
</evidence>
<accession>A0A554VFN4</accession>
<proteinExistence type="predicted"/>
<keyword evidence="1" id="KW-0812">Transmembrane</keyword>
<dbReference type="Proteomes" id="UP000318833">
    <property type="component" value="Unassembled WGS sequence"/>
</dbReference>
<keyword evidence="1" id="KW-1133">Transmembrane helix</keyword>
<comment type="caution">
    <text evidence="2">The sequence shown here is derived from an EMBL/GenBank/DDBJ whole genome shotgun (WGS) entry which is preliminary data.</text>
</comment>
<feature type="transmembrane region" description="Helical" evidence="1">
    <location>
        <begin position="387"/>
        <end position="408"/>
    </location>
</feature>
<dbReference type="OrthoDB" id="994644at2"/>
<dbReference type="EMBL" id="VLNR01000050">
    <property type="protein sequence ID" value="TSE06084.1"/>
    <property type="molecule type" value="Genomic_DNA"/>
</dbReference>
<organism evidence="2 3">
    <name type="scientific">Aquimarina algiphila</name>
    <dbReference type="NCBI Taxonomy" id="2047982"/>
    <lineage>
        <taxon>Bacteria</taxon>
        <taxon>Pseudomonadati</taxon>
        <taxon>Bacteroidota</taxon>
        <taxon>Flavobacteriia</taxon>
        <taxon>Flavobacteriales</taxon>
        <taxon>Flavobacteriaceae</taxon>
        <taxon>Aquimarina</taxon>
    </lineage>
</organism>
<keyword evidence="1" id="KW-0472">Membrane</keyword>
<evidence type="ECO:0000313" key="2">
    <source>
        <dbReference type="EMBL" id="TSE06084.1"/>
    </source>
</evidence>
<evidence type="ECO:0000313" key="3">
    <source>
        <dbReference type="Proteomes" id="UP000318833"/>
    </source>
</evidence>
<dbReference type="AlphaFoldDB" id="A0A554VFN4"/>
<name>A0A554VFN4_9FLAO</name>
<gene>
    <name evidence="2" type="ORF">FOF46_20760</name>
</gene>
<dbReference type="Gene3D" id="2.60.120.260">
    <property type="entry name" value="Galactose-binding domain-like"/>
    <property type="match status" value="1"/>
</dbReference>
<dbReference type="Pfam" id="PF13163">
    <property type="entry name" value="DUF3999"/>
    <property type="match status" value="1"/>
</dbReference>
<protein>
    <submittedName>
        <fullName evidence="2">DUF3999 family protein</fullName>
    </submittedName>
</protein>
<keyword evidence="3" id="KW-1185">Reference proteome</keyword>
<dbReference type="InterPro" id="IPR008979">
    <property type="entry name" value="Galactose-bd-like_sf"/>
</dbReference>
<reference evidence="2 3" key="1">
    <citation type="submission" date="2019-07" db="EMBL/GenBank/DDBJ databases">
        <title>The draft genome sequence of Aquimarina algiphila M91.</title>
        <authorList>
            <person name="Meng X."/>
        </authorList>
    </citation>
    <scope>NUCLEOTIDE SEQUENCE [LARGE SCALE GENOMIC DNA]</scope>
    <source>
        <strain evidence="2 3">M91</strain>
    </source>
</reference>